<keyword evidence="4 8" id="KW-0812">Transmembrane</keyword>
<evidence type="ECO:0000313" key="10">
    <source>
        <dbReference type="Proteomes" id="UP000605846"/>
    </source>
</evidence>
<comment type="similarity">
    <text evidence="2">Belongs to the EMC4 family.</text>
</comment>
<dbReference type="InterPro" id="IPR009445">
    <property type="entry name" value="TMEM85/Emc4"/>
</dbReference>
<dbReference type="EMBL" id="JABAYA010000005">
    <property type="protein sequence ID" value="KAF7732043.1"/>
    <property type="molecule type" value="Genomic_DNA"/>
</dbReference>
<name>A0A8H7BZD2_9FUNG</name>
<keyword evidence="7 8" id="KW-0472">Membrane</keyword>
<evidence type="ECO:0000256" key="5">
    <source>
        <dbReference type="ARBA" id="ARBA00022824"/>
    </source>
</evidence>
<keyword evidence="5" id="KW-0256">Endoplasmic reticulum</keyword>
<evidence type="ECO:0000256" key="3">
    <source>
        <dbReference type="ARBA" id="ARBA00020820"/>
    </source>
</evidence>
<accession>A0A8H7BZD2</accession>
<evidence type="ECO:0000313" key="9">
    <source>
        <dbReference type="EMBL" id="KAF7732043.1"/>
    </source>
</evidence>
<dbReference type="Proteomes" id="UP000605846">
    <property type="component" value="Unassembled WGS sequence"/>
</dbReference>
<evidence type="ECO:0000256" key="4">
    <source>
        <dbReference type="ARBA" id="ARBA00022692"/>
    </source>
</evidence>
<comment type="caution">
    <text evidence="9">The sequence shown here is derived from an EMBL/GenBank/DDBJ whole genome shotgun (WGS) entry which is preliminary data.</text>
</comment>
<dbReference type="Pfam" id="PF06417">
    <property type="entry name" value="EMC4"/>
    <property type="match status" value="1"/>
</dbReference>
<dbReference type="GO" id="GO:0005789">
    <property type="term" value="C:endoplasmic reticulum membrane"/>
    <property type="evidence" value="ECO:0007669"/>
    <property type="project" value="UniProtKB-SubCell"/>
</dbReference>
<evidence type="ECO:0000256" key="1">
    <source>
        <dbReference type="ARBA" id="ARBA00004477"/>
    </source>
</evidence>
<keyword evidence="10" id="KW-1185">Reference proteome</keyword>
<evidence type="ECO:0000256" key="2">
    <source>
        <dbReference type="ARBA" id="ARBA00007715"/>
    </source>
</evidence>
<organism evidence="9 10">
    <name type="scientific">Apophysomyces ossiformis</name>
    <dbReference type="NCBI Taxonomy" id="679940"/>
    <lineage>
        <taxon>Eukaryota</taxon>
        <taxon>Fungi</taxon>
        <taxon>Fungi incertae sedis</taxon>
        <taxon>Mucoromycota</taxon>
        <taxon>Mucoromycotina</taxon>
        <taxon>Mucoromycetes</taxon>
        <taxon>Mucorales</taxon>
        <taxon>Mucorineae</taxon>
        <taxon>Mucoraceae</taxon>
        <taxon>Apophysomyces</taxon>
    </lineage>
</organism>
<comment type="subcellular location">
    <subcellularLocation>
        <location evidence="1">Endoplasmic reticulum membrane</location>
        <topology evidence="1">Multi-pass membrane protein</topology>
    </subcellularLocation>
</comment>
<proteinExistence type="inferred from homology"/>
<feature type="transmembrane region" description="Helical" evidence="8">
    <location>
        <begin position="55"/>
        <end position="77"/>
    </location>
</feature>
<reference evidence="9" key="1">
    <citation type="submission" date="2020-01" db="EMBL/GenBank/DDBJ databases">
        <title>Genome Sequencing of Three Apophysomyces-Like Fungal Strains Confirms a Novel Fungal Genus in the Mucoromycota with divergent Burkholderia-like Endosymbiotic Bacteria.</title>
        <authorList>
            <person name="Stajich J.E."/>
            <person name="Macias A.M."/>
            <person name="Carter-House D."/>
            <person name="Lovett B."/>
            <person name="Kasson L.R."/>
            <person name="Berry K."/>
            <person name="Grigoriev I."/>
            <person name="Chang Y."/>
            <person name="Spatafora J."/>
            <person name="Kasson M.T."/>
        </authorList>
    </citation>
    <scope>NUCLEOTIDE SEQUENCE</scope>
    <source>
        <strain evidence="9">NRRL A-21654</strain>
    </source>
</reference>
<evidence type="ECO:0000256" key="6">
    <source>
        <dbReference type="ARBA" id="ARBA00022989"/>
    </source>
</evidence>
<evidence type="ECO:0000256" key="7">
    <source>
        <dbReference type="ARBA" id="ARBA00023136"/>
    </source>
</evidence>
<sequence>MSKWAIDYASINANARLKLPSPVGFNSAASQSSKAGSRAWDVAMSPAKNIPMNAIMIYMTGNGVQIFSVMITFMLFFQPAKAIMSIQQAFERFESTGASRSQPGADLLLPKLAFIALHVLTMLLGIYKVNAMGLLPTTTSDWLAFLQPKENMPQYNFERQRRHNLQSCKLISLSCE</sequence>
<feature type="transmembrane region" description="Helical" evidence="8">
    <location>
        <begin position="108"/>
        <end position="127"/>
    </location>
</feature>
<dbReference type="PANTHER" id="PTHR19315">
    <property type="entry name" value="ER MEMBRANE PROTEIN COMPLEX SUBUNIT 4"/>
    <property type="match status" value="1"/>
</dbReference>
<dbReference type="OrthoDB" id="369569at2759"/>
<gene>
    <name evidence="9" type="primary">EMC4</name>
    <name evidence="9" type="ORF">EC973_007148</name>
</gene>
<dbReference type="AlphaFoldDB" id="A0A8H7BZD2"/>
<evidence type="ECO:0000256" key="8">
    <source>
        <dbReference type="SAM" id="Phobius"/>
    </source>
</evidence>
<keyword evidence="6 8" id="KW-1133">Transmembrane helix</keyword>
<protein>
    <recommendedName>
        <fullName evidence="3">ER membrane protein complex subunit 4</fullName>
    </recommendedName>
</protein>